<feature type="compositionally biased region" description="Low complexity" evidence="1">
    <location>
        <begin position="85"/>
        <end position="98"/>
    </location>
</feature>
<feature type="compositionally biased region" description="Basic and acidic residues" evidence="1">
    <location>
        <begin position="45"/>
        <end position="58"/>
    </location>
</feature>
<dbReference type="Proteomes" id="UP000008827">
    <property type="component" value="Chromosome 2"/>
</dbReference>
<organism evidence="2">
    <name type="scientific">Glycine max</name>
    <name type="common">Soybean</name>
    <name type="synonym">Glycine hispida</name>
    <dbReference type="NCBI Taxonomy" id="3847"/>
    <lineage>
        <taxon>Eukaryota</taxon>
        <taxon>Viridiplantae</taxon>
        <taxon>Streptophyta</taxon>
        <taxon>Embryophyta</taxon>
        <taxon>Tracheophyta</taxon>
        <taxon>Spermatophyta</taxon>
        <taxon>Magnoliopsida</taxon>
        <taxon>eudicotyledons</taxon>
        <taxon>Gunneridae</taxon>
        <taxon>Pentapetalae</taxon>
        <taxon>rosids</taxon>
        <taxon>fabids</taxon>
        <taxon>Fabales</taxon>
        <taxon>Fabaceae</taxon>
        <taxon>Papilionoideae</taxon>
        <taxon>50 kb inversion clade</taxon>
        <taxon>NPAAA clade</taxon>
        <taxon>indigoferoid/millettioid clade</taxon>
        <taxon>Phaseoleae</taxon>
        <taxon>Glycine</taxon>
        <taxon>Glycine subgen. Soja</taxon>
    </lineage>
</organism>
<evidence type="ECO:0000256" key="1">
    <source>
        <dbReference type="SAM" id="MobiDB-lite"/>
    </source>
</evidence>
<evidence type="ECO:0000313" key="3">
    <source>
        <dbReference type="EnsemblPlants" id="KRH71312"/>
    </source>
</evidence>
<dbReference type="AlphaFoldDB" id="A0A0R0KWW5"/>
<evidence type="ECO:0000313" key="4">
    <source>
        <dbReference type="Proteomes" id="UP000008827"/>
    </source>
</evidence>
<dbReference type="InParanoid" id="A0A0R0KWW5"/>
<reference evidence="3" key="2">
    <citation type="submission" date="2018-02" db="UniProtKB">
        <authorList>
            <consortium name="EnsemblPlants"/>
        </authorList>
    </citation>
    <scope>IDENTIFICATION</scope>
    <source>
        <strain evidence="3">Williams 82</strain>
    </source>
</reference>
<dbReference type="EMBL" id="CM000835">
    <property type="protein sequence ID" value="KRH71312.1"/>
    <property type="molecule type" value="Genomic_DNA"/>
</dbReference>
<proteinExistence type="predicted"/>
<sequence>MVAGCVGWGAMANSKSFLLGLTTEPDGDKVVKTLSGRSLTAGSTSREHPTGKGDDRASRQSAVVSPADIPASLGGNVPDGHEMTESMSSSATSEGTSSDELHRFLPWRVSPNSPPPFSSTISMRCLTPSMRTCATCWMSGGRGVLTRILARSRRCMCSTSSSTSTKSPTAATILRMKSVFHARRGIPQTRSQTSLVSALS</sequence>
<dbReference type="Gramene" id="KRH71312">
    <property type="protein sequence ID" value="KRH71312"/>
    <property type="gene ID" value="GLYMA_02G140700"/>
</dbReference>
<reference evidence="2" key="3">
    <citation type="submission" date="2018-07" db="EMBL/GenBank/DDBJ databases">
        <title>WGS assembly of Glycine max.</title>
        <authorList>
            <person name="Schmutz J."/>
            <person name="Cannon S."/>
            <person name="Schlueter J."/>
            <person name="Ma J."/>
            <person name="Mitros T."/>
            <person name="Nelson W."/>
            <person name="Hyten D."/>
            <person name="Song Q."/>
            <person name="Thelen J."/>
            <person name="Cheng J."/>
            <person name="Xu D."/>
            <person name="Hellsten U."/>
            <person name="May G."/>
            <person name="Yu Y."/>
            <person name="Sakurai T."/>
            <person name="Umezawa T."/>
            <person name="Bhattacharyya M."/>
            <person name="Sandhu D."/>
            <person name="Valliyodan B."/>
            <person name="Lindquist E."/>
            <person name="Peto M."/>
            <person name="Grant D."/>
            <person name="Shu S."/>
            <person name="Goodstein D."/>
            <person name="Barry K."/>
            <person name="Futrell-Griggs M."/>
            <person name="Abernathy B."/>
            <person name="Du J."/>
            <person name="Tian Z."/>
            <person name="Zhu L."/>
            <person name="Gill N."/>
            <person name="Joshi T."/>
            <person name="Libault M."/>
            <person name="Sethuraman A."/>
            <person name="Zhang X."/>
            <person name="Shinozaki K."/>
            <person name="Nguyen H."/>
            <person name="Wing R."/>
            <person name="Cregan P."/>
            <person name="Specht J."/>
            <person name="Grimwood J."/>
            <person name="Rokhsar D."/>
            <person name="Stacey G."/>
            <person name="Shoemaker R."/>
            <person name="Jackson S."/>
        </authorList>
    </citation>
    <scope>NUCLEOTIDE SEQUENCE</scope>
    <source>
        <tissue evidence="2">Callus</tissue>
    </source>
</reference>
<feature type="compositionally biased region" description="Polar residues" evidence="1">
    <location>
        <begin position="35"/>
        <end position="44"/>
    </location>
</feature>
<accession>A0A0R0KWW5</accession>
<name>A0A0R0KWW5_SOYBN</name>
<evidence type="ECO:0000313" key="2">
    <source>
        <dbReference type="EMBL" id="KRH71312.1"/>
    </source>
</evidence>
<keyword evidence="4" id="KW-1185">Reference proteome</keyword>
<protein>
    <submittedName>
        <fullName evidence="2 3">Uncharacterized protein</fullName>
    </submittedName>
</protein>
<gene>
    <name evidence="2" type="ORF">GLYMA_02G140700</name>
</gene>
<dbReference type="EnsemblPlants" id="KRH71312">
    <property type="protein sequence ID" value="KRH71312"/>
    <property type="gene ID" value="GLYMA_02G140700"/>
</dbReference>
<feature type="region of interest" description="Disordered" evidence="1">
    <location>
        <begin position="33"/>
        <end position="99"/>
    </location>
</feature>
<reference evidence="2 3" key="1">
    <citation type="journal article" date="2010" name="Nature">
        <title>Genome sequence of the palaeopolyploid soybean.</title>
        <authorList>
            <person name="Schmutz J."/>
            <person name="Cannon S.B."/>
            <person name="Schlueter J."/>
            <person name="Ma J."/>
            <person name="Mitros T."/>
            <person name="Nelson W."/>
            <person name="Hyten D.L."/>
            <person name="Song Q."/>
            <person name="Thelen J.J."/>
            <person name="Cheng J."/>
            <person name="Xu D."/>
            <person name="Hellsten U."/>
            <person name="May G.D."/>
            <person name="Yu Y."/>
            <person name="Sakurai T."/>
            <person name="Umezawa T."/>
            <person name="Bhattacharyya M.K."/>
            <person name="Sandhu D."/>
            <person name="Valliyodan B."/>
            <person name="Lindquist E."/>
            <person name="Peto M."/>
            <person name="Grant D."/>
            <person name="Shu S."/>
            <person name="Goodstein D."/>
            <person name="Barry K."/>
            <person name="Futrell-Griggs M."/>
            <person name="Abernathy B."/>
            <person name="Du J."/>
            <person name="Tian Z."/>
            <person name="Zhu L."/>
            <person name="Gill N."/>
            <person name="Joshi T."/>
            <person name="Libault M."/>
            <person name="Sethuraman A."/>
            <person name="Zhang X.-C."/>
            <person name="Shinozaki K."/>
            <person name="Nguyen H.T."/>
            <person name="Wing R.A."/>
            <person name="Cregan P."/>
            <person name="Specht J."/>
            <person name="Grimwood J."/>
            <person name="Rokhsar D."/>
            <person name="Stacey G."/>
            <person name="Shoemaker R.C."/>
            <person name="Jackson S.A."/>
        </authorList>
    </citation>
    <scope>NUCLEOTIDE SEQUENCE [LARGE SCALE GENOMIC DNA]</scope>
    <source>
        <strain evidence="3">cv. Williams 82</strain>
        <tissue evidence="2">Callus</tissue>
    </source>
</reference>